<name>A0A1H8YTQ7_9ACTN</name>
<accession>A0A1H8YTQ7</accession>
<organism evidence="3 4">
    <name type="scientific">Streptomyces radiopugnans</name>
    <dbReference type="NCBI Taxonomy" id="403935"/>
    <lineage>
        <taxon>Bacteria</taxon>
        <taxon>Bacillati</taxon>
        <taxon>Actinomycetota</taxon>
        <taxon>Actinomycetes</taxon>
        <taxon>Kitasatosporales</taxon>
        <taxon>Streptomycetaceae</taxon>
        <taxon>Streptomyces</taxon>
    </lineage>
</organism>
<feature type="domain" description="DUF4350" evidence="2">
    <location>
        <begin position="59"/>
        <end position="234"/>
    </location>
</feature>
<evidence type="ECO:0000259" key="2">
    <source>
        <dbReference type="Pfam" id="PF14258"/>
    </source>
</evidence>
<gene>
    <name evidence="3" type="ORF">SAMN05216481_1014</name>
</gene>
<dbReference type="InterPro" id="IPR025646">
    <property type="entry name" value="DUF4350"/>
</dbReference>
<keyword evidence="1" id="KW-1133">Transmembrane helix</keyword>
<keyword evidence="1" id="KW-0812">Transmembrane</keyword>
<feature type="transmembrane region" description="Helical" evidence="1">
    <location>
        <begin position="29"/>
        <end position="47"/>
    </location>
</feature>
<keyword evidence="4" id="KW-1185">Reference proteome</keyword>
<reference evidence="3 4" key="1">
    <citation type="submission" date="2016-10" db="EMBL/GenBank/DDBJ databases">
        <authorList>
            <person name="de Groot N.N."/>
        </authorList>
    </citation>
    <scope>NUCLEOTIDE SEQUENCE [LARGE SCALE GENOMIC DNA]</scope>
    <source>
        <strain evidence="3 4">CGMCC 4.3519</strain>
    </source>
</reference>
<protein>
    <recommendedName>
        <fullName evidence="2">DUF4350 domain-containing protein</fullName>
    </recommendedName>
</protein>
<evidence type="ECO:0000313" key="4">
    <source>
        <dbReference type="Proteomes" id="UP000199055"/>
    </source>
</evidence>
<dbReference type="Proteomes" id="UP000199055">
    <property type="component" value="Unassembled WGS sequence"/>
</dbReference>
<evidence type="ECO:0000313" key="3">
    <source>
        <dbReference type="EMBL" id="SEP55411.1"/>
    </source>
</evidence>
<dbReference type="AlphaFoldDB" id="A0A1H8YTQ7"/>
<dbReference type="EMBL" id="FOET01000001">
    <property type="protein sequence ID" value="SEP55411.1"/>
    <property type="molecule type" value="Genomic_DNA"/>
</dbReference>
<evidence type="ECO:0000256" key="1">
    <source>
        <dbReference type="SAM" id="Phobius"/>
    </source>
</evidence>
<keyword evidence="1" id="KW-0472">Membrane</keyword>
<dbReference type="STRING" id="403935.SAMN05216481_1014"/>
<proteinExistence type="predicted"/>
<dbReference type="Pfam" id="PF14258">
    <property type="entry name" value="DUF4350"/>
    <property type="match status" value="1"/>
</dbReference>
<sequence>MTTAPPTPPGAAATPVSPTARQLWGRARGLLLAAAVLALAGLVIAALRSGEQHGLLDPRSADRYGSRATAELLADRGVDTTVATTVAEATQALGPDTTLLVANPDLLSARQQSALRAAAFDSGGRTVLLAPGPASLDTLAPDVRAVEPASVEVLSPGCDAPYARRAGAAELGGITYTTSASSVEACYPSGDLPTLLRLPAETGDGDTVVLGAPDLLYNHRLDDHGNASLALQLLGSRPHLVWYLPSLDDATATDGGDESFFDLIPSGWRWGALQLAIAAVLAALWRARRLGPLVPERLPVAVPASEATEGRARLYRQANARERAAEALRSAARARIAPLAGVPTAQAHRSEALCPAVAARTGDDGIQIHGLLFGPAPADDEALVRLADRLDLLERRITPSPRDKDRTP</sequence>
<dbReference type="RefSeq" id="WP_093654048.1">
    <property type="nucleotide sequence ID" value="NZ_FOET01000001.1"/>
</dbReference>